<name>A0A679DZN2_9VIRU</name>
<evidence type="ECO:0000313" key="1">
    <source>
        <dbReference type="EMBL" id="BBN20998.1"/>
    </source>
</evidence>
<dbReference type="EMBL" id="LC496783">
    <property type="protein sequence ID" value="BBN20998.1"/>
    <property type="molecule type" value="Genomic_RNA"/>
</dbReference>
<organism evidence="1">
    <name type="scientific">Aedes aegypti virga-like virus</name>
    <dbReference type="NCBI Taxonomy" id="2605629"/>
    <lineage>
        <taxon>Viruses</taxon>
        <taxon>Riboviria</taxon>
    </lineage>
</organism>
<sequence>MHTYELYSSNLELLEVRQQLVSDQHPFARFGTNHHELYSPPDFLSRSFCQAFCLDFKPDPNPKFVTLTKAVIANVPGLCYVASLNTNIPQTIDVVKKLGLFPHTDSAKNFKLHGKITDYGSHLHMERHHAPLAGVGYVGWKFSLYSFLRSTILGTVCYFTGAFVASQPEFRAAVDAHVNPPAVASNLPPVPLQTRAMEDLVRLASIEAIPTVVAPSLATAVDSVAPVTDTVADVVSAVSSAHVVPPISTISSISPDYLDVNSAAVSVVAAAEIDSAPSTDLLSYASSAISSLYRPVARFVNGLTRDHLPSANSTTFESVQTGLSSFSDSVRSSCDGLYRRAVNSVIGAYHNVDDYLRTSPFFTVKYLFYLFKSAVFSFVRVTFNNPVSTLLVAYVSTPFIRAYTKKHGWPHFPVVNVMTVLSVPAVVGLVCKVFDTFYSSLRFTTITFCEAAGIPPPSALAVTTTGLTATVGTYVLRYTPTGLAIGGRIRRWFMRRPTYSCVLLPPSHGLTTISSHHPTLFLDLSTIVTEKELDEQPEETRTAFVQNRLYAYLGQSSRVVVLNPFFHSFGMKVLGSYCLEPTAVSSTVPDRLTFCRSLTERFAKIAVTFPDYASLHARLMTHT</sequence>
<proteinExistence type="predicted"/>
<reference evidence="1" key="1">
    <citation type="journal article" date="2020" name="Viruses">
        <title>Entomological Assessment of the Status and Risk of Mosquito-borne Arboviral Transmission in Ghana.</title>
        <authorList>
            <person name="Amoa-Bosompem M."/>
            <person name="Kobayashi D."/>
            <person name="Murota K."/>
            <person name="Faizah A.N."/>
            <person name="Itokawa K."/>
            <person name="Fujita R."/>
            <person name="Osei J.H.N."/>
            <person name="Agbosu E."/>
            <person name="Pratt D."/>
            <person name="Kimura S."/>
            <person name="Kwofie K.D."/>
            <person name="Ohashi M."/>
            <person name="Bonney J.H.K."/>
            <person name="Dadzie S."/>
            <person name="Sasaki T."/>
            <person name="Ohta N."/>
            <person name="Isawa H."/>
            <person name="Sawabe K."/>
            <person name="Iwanaga S."/>
        </authorList>
    </citation>
    <scope>NUCLEOTIDE SEQUENCE</scope>
    <source>
        <strain evidence="1">GH115</strain>
    </source>
</reference>
<accession>A0A679DZN2</accession>
<protein>
    <submittedName>
        <fullName evidence="1">Uncharacterized protein</fullName>
    </submittedName>
</protein>